<dbReference type="Pfam" id="PF23366">
    <property type="entry name" value="Beta-prop_HVO_0234"/>
    <property type="match status" value="1"/>
</dbReference>
<keyword evidence="3" id="KW-1185">Reference proteome</keyword>
<organism evidence="2 3">
    <name type="scientific">Haloglomus irregulare</name>
    <dbReference type="NCBI Taxonomy" id="2234134"/>
    <lineage>
        <taxon>Archaea</taxon>
        <taxon>Methanobacteriati</taxon>
        <taxon>Methanobacteriota</taxon>
        <taxon>Stenosarchaea group</taxon>
        <taxon>Halobacteria</taxon>
        <taxon>Halobacteriales</taxon>
        <taxon>Natronomonadaceae</taxon>
        <taxon>Haloglomus</taxon>
    </lineage>
</organism>
<dbReference type="Proteomes" id="UP000319894">
    <property type="component" value="Unassembled WGS sequence"/>
</dbReference>
<dbReference type="AlphaFoldDB" id="A0A554NF18"/>
<evidence type="ECO:0000313" key="2">
    <source>
        <dbReference type="EMBL" id="TSD15994.1"/>
    </source>
</evidence>
<sequence length="286" mass="28816">MGDDDISIDEKRVYGDKTGTTVLFVATGAGLARVEISDDLVGEFGLVHRGGVRDVAGSGGRLAVATDDDVRLGTGDAFRPTGFGPAAAVGWHEGALHAAGDGRVARFGPDGDPAVGGADEPVAGDWSTCCELTDVRALAGDMVAAADGLFRLDGTRLGLADARDAAPEVPLAATGDGLYYLGNGWMDALPGNVRAVTAAPDGRAHAATSDALHVRSSAADGYGPDAWAEVDLPAAGHVVDVAHGPDATFAVTAEGTVLANAGDGWRDRSLGLPDVRRLAVPGVGLG</sequence>
<proteinExistence type="predicted"/>
<dbReference type="RefSeq" id="WP_144260475.1">
    <property type="nucleotide sequence ID" value="NZ_QMDX01000001.1"/>
</dbReference>
<dbReference type="EMBL" id="QMDX01000001">
    <property type="protein sequence ID" value="TSD15994.1"/>
    <property type="molecule type" value="Genomic_DNA"/>
</dbReference>
<evidence type="ECO:0000259" key="1">
    <source>
        <dbReference type="Pfam" id="PF23366"/>
    </source>
</evidence>
<dbReference type="OrthoDB" id="213812at2157"/>
<name>A0A554NF18_9EURY</name>
<evidence type="ECO:0000313" key="3">
    <source>
        <dbReference type="Proteomes" id="UP000319894"/>
    </source>
</evidence>
<gene>
    <name evidence="2" type="ORF">DP107_02075</name>
</gene>
<dbReference type="InterPro" id="IPR056505">
    <property type="entry name" value="Beta-prop_HVO_0234"/>
</dbReference>
<accession>A0A554NF18</accession>
<dbReference type="InParanoid" id="A0A554NF18"/>
<feature type="domain" description="HVO-0234-like beta-propeller" evidence="1">
    <location>
        <begin position="7"/>
        <end position="280"/>
    </location>
</feature>
<protein>
    <recommendedName>
        <fullName evidence="1">HVO-0234-like beta-propeller domain-containing protein</fullName>
    </recommendedName>
</protein>
<comment type="caution">
    <text evidence="2">The sequence shown here is derived from an EMBL/GenBank/DDBJ whole genome shotgun (WGS) entry which is preliminary data.</text>
</comment>
<reference evidence="2 3" key="1">
    <citation type="submission" date="2018-06" db="EMBL/GenBank/DDBJ databases">
        <title>Natronomonas sp. F16-60 a new haloarchaeon isolated from a solar saltern of Isla Cristina, Huelva, Spain.</title>
        <authorList>
            <person name="Duran-Viseras A."/>
            <person name="Sanchez-Porro C."/>
            <person name="Ventosa A."/>
        </authorList>
    </citation>
    <scope>NUCLEOTIDE SEQUENCE [LARGE SCALE GENOMIC DNA]</scope>
    <source>
        <strain evidence="2 3">F16-60</strain>
    </source>
</reference>